<dbReference type="OrthoDB" id="5111817at2"/>
<sequence>MTDFDGTPQQHPVLVDPASRRGKAWTEEDYTDLMRGCRSDSDVVDIARRLGRSVQSVQSQLRRLLPADERHLPLDLALPRLRQLDMDGDYDWLGALAKRTPSPWDPNPLVVTDPDARGLGGLTDDELLSVALSIVISGQECPADLLRRIGRELRRRGMLEQLERGAAMAHREALDHLLELDWPYGAFTPGSEPAAWPM</sequence>
<dbReference type="AlphaFoldDB" id="A0A3N2AP00"/>
<dbReference type="Proteomes" id="UP000275456">
    <property type="component" value="Unassembled WGS sequence"/>
</dbReference>
<feature type="region of interest" description="Disordered" evidence="1">
    <location>
        <begin position="1"/>
        <end position="20"/>
    </location>
</feature>
<proteinExistence type="predicted"/>
<dbReference type="EMBL" id="RKHJ01000001">
    <property type="protein sequence ID" value="ROR64716.1"/>
    <property type="molecule type" value="Genomic_DNA"/>
</dbReference>
<keyword evidence="3" id="KW-1185">Reference proteome</keyword>
<evidence type="ECO:0000256" key="1">
    <source>
        <dbReference type="SAM" id="MobiDB-lite"/>
    </source>
</evidence>
<name>A0A3N2AP00_9MICO</name>
<evidence type="ECO:0000313" key="3">
    <source>
        <dbReference type="Proteomes" id="UP000275456"/>
    </source>
</evidence>
<dbReference type="RefSeq" id="WP_123695894.1">
    <property type="nucleotide sequence ID" value="NZ_RKHJ01000001.1"/>
</dbReference>
<comment type="caution">
    <text evidence="2">The sequence shown here is derived from an EMBL/GenBank/DDBJ whole genome shotgun (WGS) entry which is preliminary data.</text>
</comment>
<reference evidence="2 3" key="1">
    <citation type="submission" date="2018-11" db="EMBL/GenBank/DDBJ databases">
        <title>Sequencing the genomes of 1000 actinobacteria strains.</title>
        <authorList>
            <person name="Klenk H.-P."/>
        </authorList>
    </citation>
    <scope>NUCLEOTIDE SEQUENCE [LARGE SCALE GENOMIC DNA]</scope>
    <source>
        <strain evidence="2 3">DSM 9580</strain>
    </source>
</reference>
<gene>
    <name evidence="2" type="ORF">EDD26_0062</name>
</gene>
<protein>
    <submittedName>
        <fullName evidence="2">Uncharacterized protein</fullName>
    </submittedName>
</protein>
<organism evidence="2 3">
    <name type="scientific">Agrococcus jenensis</name>
    <dbReference type="NCBI Taxonomy" id="46353"/>
    <lineage>
        <taxon>Bacteria</taxon>
        <taxon>Bacillati</taxon>
        <taxon>Actinomycetota</taxon>
        <taxon>Actinomycetes</taxon>
        <taxon>Micrococcales</taxon>
        <taxon>Microbacteriaceae</taxon>
        <taxon>Agrococcus</taxon>
    </lineage>
</organism>
<accession>A0A3N2AP00</accession>
<evidence type="ECO:0000313" key="2">
    <source>
        <dbReference type="EMBL" id="ROR64716.1"/>
    </source>
</evidence>